<dbReference type="GO" id="GO:0034109">
    <property type="term" value="P:homotypic cell-cell adhesion"/>
    <property type="evidence" value="ECO:0007669"/>
    <property type="project" value="TreeGrafter"/>
</dbReference>
<evidence type="ECO:0000256" key="4">
    <source>
        <dbReference type="ARBA" id="ARBA00022729"/>
    </source>
</evidence>
<comment type="subcellular location">
    <subcellularLocation>
        <location evidence="1">Membrane</location>
        <topology evidence="1">Single-pass type I membrane protein</topology>
    </subcellularLocation>
</comment>
<feature type="region of interest" description="Disordered" evidence="7">
    <location>
        <begin position="29"/>
        <end position="191"/>
    </location>
</feature>
<dbReference type="AlphaFoldDB" id="A0A9D3PUA7"/>
<keyword evidence="6 8" id="KW-0472">Membrane</keyword>
<evidence type="ECO:0000256" key="9">
    <source>
        <dbReference type="SAM" id="SignalP"/>
    </source>
</evidence>
<evidence type="ECO:0000256" key="8">
    <source>
        <dbReference type="SAM" id="Phobius"/>
    </source>
</evidence>
<dbReference type="Pfam" id="PF12301">
    <property type="entry name" value="CD99L2"/>
    <property type="match status" value="1"/>
</dbReference>
<dbReference type="PANTHER" id="PTHR15076:SF15">
    <property type="entry name" value="CD99 ANTIGEN"/>
    <property type="match status" value="1"/>
</dbReference>
<keyword evidence="3 8" id="KW-0812">Transmembrane</keyword>
<dbReference type="OrthoDB" id="8963727at2759"/>
<dbReference type="Proteomes" id="UP001046870">
    <property type="component" value="Chromosome 12"/>
</dbReference>
<dbReference type="PANTHER" id="PTHR15076">
    <property type="entry name" value="CD99/MIC2 PROTEIN RELATED"/>
    <property type="match status" value="1"/>
</dbReference>
<feature type="region of interest" description="Disordered" evidence="7">
    <location>
        <begin position="225"/>
        <end position="252"/>
    </location>
</feature>
<feature type="transmembrane region" description="Helical" evidence="8">
    <location>
        <begin position="194"/>
        <end position="215"/>
    </location>
</feature>
<accession>A0A9D3PUA7</accession>
<comment type="similarity">
    <text evidence="2">Belongs to the CD99 family.</text>
</comment>
<reference evidence="10" key="1">
    <citation type="submission" date="2021-01" db="EMBL/GenBank/DDBJ databases">
        <authorList>
            <person name="Zahm M."/>
            <person name="Roques C."/>
            <person name="Cabau C."/>
            <person name="Klopp C."/>
            <person name="Donnadieu C."/>
            <person name="Jouanno E."/>
            <person name="Lampietro C."/>
            <person name="Louis A."/>
            <person name="Herpin A."/>
            <person name="Echchiki A."/>
            <person name="Berthelot C."/>
            <person name="Parey E."/>
            <person name="Roest-Crollius H."/>
            <person name="Braasch I."/>
            <person name="Postlethwait J."/>
            <person name="Bobe J."/>
            <person name="Montfort J."/>
            <person name="Bouchez O."/>
            <person name="Begum T."/>
            <person name="Mejri S."/>
            <person name="Adams A."/>
            <person name="Chen W.-J."/>
            <person name="Guiguen Y."/>
        </authorList>
    </citation>
    <scope>NUCLEOTIDE SEQUENCE</scope>
    <source>
        <strain evidence="10">YG-15Mar2019-1</strain>
        <tissue evidence="10">Brain</tissue>
    </source>
</reference>
<dbReference type="GO" id="GO:0005886">
    <property type="term" value="C:plasma membrane"/>
    <property type="evidence" value="ECO:0007669"/>
    <property type="project" value="TreeGrafter"/>
</dbReference>
<name>A0A9D3PUA7_MEGAT</name>
<proteinExistence type="inferred from homology"/>
<feature type="compositionally biased region" description="Basic and acidic residues" evidence="7">
    <location>
        <begin position="123"/>
        <end position="137"/>
    </location>
</feature>
<gene>
    <name evidence="10" type="ORF">MATL_G00150410</name>
</gene>
<feature type="compositionally biased region" description="Basic and acidic residues" evidence="7">
    <location>
        <begin position="42"/>
        <end position="51"/>
    </location>
</feature>
<evidence type="ECO:0000313" key="11">
    <source>
        <dbReference type="Proteomes" id="UP001046870"/>
    </source>
</evidence>
<evidence type="ECO:0000313" key="10">
    <source>
        <dbReference type="EMBL" id="KAG7467157.1"/>
    </source>
</evidence>
<evidence type="ECO:0000256" key="2">
    <source>
        <dbReference type="ARBA" id="ARBA00008763"/>
    </source>
</evidence>
<sequence>MMSYLWIFLLASLTIGANAQDLDLSVALGEDDPAPTAAPAPKEPEPPKDTNGDELNLGDAIDLEPTKKPLPPPEDPKAPSGEELDLGDALGPEPTKKPLPPPEDPKAPSGDTLDLSDALGPDPKPDKPAVEPPKDGGSEAAGGSFGDSDLVNLGGGGSDYKPDGGRGGARAADPASGSNGDGAEEPQEAGSGQIAGIISGVGLAIIGAASSYFAYQKKKLCFKIQGGDPESANKDSGTQAEPQVLSNLLKSS</sequence>
<comment type="caution">
    <text evidence="10">The sequence shown here is derived from an EMBL/GenBank/DDBJ whole genome shotgun (WGS) entry which is preliminary data.</text>
</comment>
<organism evidence="10 11">
    <name type="scientific">Megalops atlanticus</name>
    <name type="common">Tarpon</name>
    <name type="synonym">Clupea gigantea</name>
    <dbReference type="NCBI Taxonomy" id="7932"/>
    <lineage>
        <taxon>Eukaryota</taxon>
        <taxon>Metazoa</taxon>
        <taxon>Chordata</taxon>
        <taxon>Craniata</taxon>
        <taxon>Vertebrata</taxon>
        <taxon>Euteleostomi</taxon>
        <taxon>Actinopterygii</taxon>
        <taxon>Neopterygii</taxon>
        <taxon>Teleostei</taxon>
        <taxon>Elopiformes</taxon>
        <taxon>Megalopidae</taxon>
        <taxon>Megalops</taxon>
    </lineage>
</organism>
<feature type="chain" id="PRO_5039412852" description="CD99 antigen-like protein 2" evidence="9">
    <location>
        <begin position="20"/>
        <end position="252"/>
    </location>
</feature>
<keyword evidence="5 8" id="KW-1133">Transmembrane helix</keyword>
<feature type="signal peptide" evidence="9">
    <location>
        <begin position="1"/>
        <end position="19"/>
    </location>
</feature>
<dbReference type="InterPro" id="IPR022078">
    <property type="entry name" value="CD99L2"/>
</dbReference>
<evidence type="ECO:0008006" key="12">
    <source>
        <dbReference type="Google" id="ProtNLM"/>
    </source>
</evidence>
<dbReference type="GO" id="GO:0072683">
    <property type="term" value="P:T cell extravasation"/>
    <property type="evidence" value="ECO:0007669"/>
    <property type="project" value="TreeGrafter"/>
</dbReference>
<keyword evidence="4 9" id="KW-0732">Signal</keyword>
<evidence type="ECO:0000256" key="1">
    <source>
        <dbReference type="ARBA" id="ARBA00004479"/>
    </source>
</evidence>
<evidence type="ECO:0000256" key="6">
    <source>
        <dbReference type="ARBA" id="ARBA00023136"/>
    </source>
</evidence>
<feature type="compositionally biased region" description="Low complexity" evidence="7">
    <location>
        <begin position="169"/>
        <end position="178"/>
    </location>
</feature>
<feature type="compositionally biased region" description="Polar residues" evidence="7">
    <location>
        <begin position="234"/>
        <end position="252"/>
    </location>
</feature>
<evidence type="ECO:0000256" key="7">
    <source>
        <dbReference type="SAM" id="MobiDB-lite"/>
    </source>
</evidence>
<evidence type="ECO:0000256" key="5">
    <source>
        <dbReference type="ARBA" id="ARBA00022989"/>
    </source>
</evidence>
<dbReference type="EMBL" id="JAFDVH010000012">
    <property type="protein sequence ID" value="KAG7467157.1"/>
    <property type="molecule type" value="Genomic_DNA"/>
</dbReference>
<protein>
    <recommendedName>
        <fullName evidence="12">CD99 antigen-like protein 2</fullName>
    </recommendedName>
</protein>
<keyword evidence="11" id="KW-1185">Reference proteome</keyword>
<dbReference type="GO" id="GO:2000391">
    <property type="term" value="P:positive regulation of neutrophil extravasation"/>
    <property type="evidence" value="ECO:0007669"/>
    <property type="project" value="TreeGrafter"/>
</dbReference>
<evidence type="ECO:0000256" key="3">
    <source>
        <dbReference type="ARBA" id="ARBA00022692"/>
    </source>
</evidence>